<sequence length="925" mass="97411">MFTTSQVVNRARDGRGPDVGKEPFIINENDPDKDEVRVGKVKALPHSTGNSSLKVHSLPYTPSARLCFRAAGEKSPGAVVKTASYDDTPIPGTAGTHSHTFSTPPTMGLDPSPPSSTSAFEGRQLSDTVNETVSFSKNPGESTKRHNFPIEQPFARDQRNFPPDLRFDAHDTNNVEGVDVLAKTKEESRGAVVKTASLGTTETTSHTTTAPTTPELSTISCSRADPTDRKSRGAFDDTSKFGENEPPIPPSHPATLASFFKCILAILMADLFRSKGGGSLKIPMSKRARPGVKRSLILFFLCSQSVTANMTLLGGQNSNTINSTPDLKESKLKNKSSTHPESLSFITDNDRDTDNNHVTSRWLTNNIVNELSELGNKINQDTENNPIINSRNSRRLATYAVDDLDELGSKINKDSSSKMGTGDVAQLASETFACSSSSCSSAYASSLLLSTSNLWGTVKCVVDDGSCVIDGSDSRRIMAVDSCTESSCGTLVVRGITFTKGTTNYGNGGAINIRGRINIEMCIFSGNEAISSYSGAGIYIYGSSSVVNIYGTTFSGNIGGSGADIYRSSGTVTVSDSCPTGAGSSTRGSSLSTSGTISGSKFSYTCSGGSSSTTAFALSGSDLGTCDVEGICFSAGGSSSQQYDNNEDCTFTVLNAGYISSSWFTTESGYDKLVVGSATYEGASGPSGDSVSVGQEIRWSSDNSETRNGFKICWASTAPSPTPPTSYSVSSQTELYNKVNNGQSVGNDIINNGDTVTVSPGSYSCGTCVSSTLMFNLVNLFGTIQCSSYANWCVIDGEQTTRLFQINGSGIGTLTLYGLKIYRGHFDKRLGFLPGNGGGIYVNDGGILILERCQFDSCTAADNGAGLLVQSGGTTVSLFGTSFTSNSAPDDGSDIYEYDDGCDRNSKSSVSKSSVTGSSVTESAK</sequence>
<feature type="region of interest" description="Disordered" evidence="1">
    <location>
        <begin position="1"/>
        <end position="33"/>
    </location>
</feature>
<dbReference type="EMBL" id="BRXY01000342">
    <property type="protein sequence ID" value="GMH88341.1"/>
    <property type="molecule type" value="Genomic_DNA"/>
</dbReference>
<feature type="compositionally biased region" description="Basic and acidic residues" evidence="1">
    <location>
        <begin position="10"/>
        <end position="21"/>
    </location>
</feature>
<feature type="region of interest" description="Disordered" evidence="1">
    <location>
        <begin position="199"/>
        <end position="250"/>
    </location>
</feature>
<evidence type="ECO:0000313" key="2">
    <source>
        <dbReference type="EMBL" id="GMH88341.1"/>
    </source>
</evidence>
<name>A0A9W7BD14_9STRA</name>
<keyword evidence="3" id="KW-1185">Reference proteome</keyword>
<dbReference type="InterPro" id="IPR011050">
    <property type="entry name" value="Pectin_lyase_fold/virulence"/>
</dbReference>
<feature type="region of interest" description="Disordered" evidence="1">
    <location>
        <begin position="576"/>
        <end position="597"/>
    </location>
</feature>
<dbReference type="SUPFAM" id="SSF51126">
    <property type="entry name" value="Pectin lyase-like"/>
    <property type="match status" value="1"/>
</dbReference>
<dbReference type="Proteomes" id="UP001165085">
    <property type="component" value="Unassembled WGS sequence"/>
</dbReference>
<proteinExistence type="predicted"/>
<dbReference type="OrthoDB" id="195103at2759"/>
<gene>
    <name evidence="2" type="ORF">TrST_g13961</name>
</gene>
<evidence type="ECO:0000313" key="3">
    <source>
        <dbReference type="Proteomes" id="UP001165085"/>
    </source>
</evidence>
<feature type="compositionally biased region" description="Low complexity" evidence="1">
    <location>
        <begin position="907"/>
        <end position="925"/>
    </location>
</feature>
<evidence type="ECO:0000256" key="1">
    <source>
        <dbReference type="SAM" id="MobiDB-lite"/>
    </source>
</evidence>
<feature type="region of interest" description="Disordered" evidence="1">
    <location>
        <begin position="901"/>
        <end position="925"/>
    </location>
</feature>
<reference evidence="3" key="1">
    <citation type="journal article" date="2023" name="Commun. Biol.">
        <title>Genome analysis of Parmales, the sister group of diatoms, reveals the evolutionary specialization of diatoms from phago-mixotrophs to photoautotrophs.</title>
        <authorList>
            <person name="Ban H."/>
            <person name="Sato S."/>
            <person name="Yoshikawa S."/>
            <person name="Yamada K."/>
            <person name="Nakamura Y."/>
            <person name="Ichinomiya M."/>
            <person name="Sato N."/>
            <person name="Blanc-Mathieu R."/>
            <person name="Endo H."/>
            <person name="Kuwata A."/>
            <person name="Ogata H."/>
        </authorList>
    </citation>
    <scope>NUCLEOTIDE SEQUENCE [LARGE SCALE GENOMIC DNA]</scope>
    <source>
        <strain evidence="3">NIES 3701</strain>
    </source>
</reference>
<feature type="region of interest" description="Disordered" evidence="1">
    <location>
        <begin position="94"/>
        <end position="126"/>
    </location>
</feature>
<comment type="caution">
    <text evidence="2">The sequence shown here is derived from an EMBL/GenBank/DDBJ whole genome shotgun (WGS) entry which is preliminary data.</text>
</comment>
<feature type="compositionally biased region" description="Polar residues" evidence="1">
    <location>
        <begin position="95"/>
        <end position="105"/>
    </location>
</feature>
<feature type="compositionally biased region" description="Low complexity" evidence="1">
    <location>
        <begin position="199"/>
        <end position="218"/>
    </location>
</feature>
<feature type="region of interest" description="Disordered" evidence="1">
    <location>
        <begin position="323"/>
        <end position="350"/>
    </location>
</feature>
<feature type="compositionally biased region" description="Low complexity" evidence="1">
    <location>
        <begin position="580"/>
        <end position="597"/>
    </location>
</feature>
<protein>
    <submittedName>
        <fullName evidence="2">Uncharacterized protein</fullName>
    </submittedName>
</protein>
<organism evidence="2 3">
    <name type="scientific">Triparma strigata</name>
    <dbReference type="NCBI Taxonomy" id="1606541"/>
    <lineage>
        <taxon>Eukaryota</taxon>
        <taxon>Sar</taxon>
        <taxon>Stramenopiles</taxon>
        <taxon>Ochrophyta</taxon>
        <taxon>Bolidophyceae</taxon>
        <taxon>Parmales</taxon>
        <taxon>Triparmaceae</taxon>
        <taxon>Triparma</taxon>
    </lineage>
</organism>
<feature type="compositionally biased region" description="Polar residues" evidence="1">
    <location>
        <begin position="115"/>
        <end position="126"/>
    </location>
</feature>
<feature type="compositionally biased region" description="Basic and acidic residues" evidence="1">
    <location>
        <begin position="225"/>
        <end position="243"/>
    </location>
</feature>
<feature type="compositionally biased region" description="Polar residues" evidence="1">
    <location>
        <begin position="335"/>
        <end position="347"/>
    </location>
</feature>
<dbReference type="AlphaFoldDB" id="A0A9W7BD14"/>
<accession>A0A9W7BD14</accession>